<gene>
    <name evidence="1" type="ORF">N866_07285</name>
</gene>
<evidence type="ECO:0000313" key="1">
    <source>
        <dbReference type="EMBL" id="EYR62586.1"/>
    </source>
</evidence>
<dbReference type="RefSeq" id="WP_034227614.1">
    <property type="nucleotide sequence ID" value="NZ_AXCW01000210.1"/>
</dbReference>
<dbReference type="Proteomes" id="UP000019753">
    <property type="component" value="Unassembled WGS sequence"/>
</dbReference>
<organism evidence="1 2">
    <name type="scientific">Actinotalea ferrariae CF5-4</name>
    <dbReference type="NCBI Taxonomy" id="948458"/>
    <lineage>
        <taxon>Bacteria</taxon>
        <taxon>Bacillati</taxon>
        <taxon>Actinomycetota</taxon>
        <taxon>Actinomycetes</taxon>
        <taxon>Micrococcales</taxon>
        <taxon>Cellulomonadaceae</taxon>
        <taxon>Actinotalea</taxon>
    </lineage>
</organism>
<dbReference type="OrthoDB" id="4829824at2"/>
<keyword evidence="2" id="KW-1185">Reference proteome</keyword>
<evidence type="ECO:0000313" key="2">
    <source>
        <dbReference type="Proteomes" id="UP000019753"/>
    </source>
</evidence>
<proteinExistence type="predicted"/>
<dbReference type="EMBL" id="AXCW01000210">
    <property type="protein sequence ID" value="EYR62586.1"/>
    <property type="molecule type" value="Genomic_DNA"/>
</dbReference>
<name>A0A021VN50_9CELL</name>
<accession>A0A021VN50</accession>
<protein>
    <submittedName>
        <fullName evidence="1">Uncharacterized protein</fullName>
    </submittedName>
</protein>
<sequence>MTATWTHSAETLLSEADQSWSGIWALTHAAAMGALNMAMTVPLGVGVSISYAAMDFREAQDELEWARPDTRGAAAPVRFGALRLEDVPEAREVLDRLAASALNRAAGLAEVETDLGAQAALSRVMARLITGRAKISGRWA</sequence>
<comment type="caution">
    <text evidence="1">The sequence shown here is derived from an EMBL/GenBank/DDBJ whole genome shotgun (WGS) entry which is preliminary data.</text>
</comment>
<dbReference type="AlphaFoldDB" id="A0A021VN50"/>
<reference evidence="1 2" key="1">
    <citation type="submission" date="2014-01" db="EMBL/GenBank/DDBJ databases">
        <title>Actinotalea ferrariae CF5-4.</title>
        <authorList>
            <person name="Chen F."/>
            <person name="Li Y."/>
            <person name="Wang G."/>
        </authorList>
    </citation>
    <scope>NUCLEOTIDE SEQUENCE [LARGE SCALE GENOMIC DNA]</scope>
    <source>
        <strain evidence="1 2">CF5-4</strain>
    </source>
</reference>